<keyword evidence="8" id="KW-1185">Reference proteome</keyword>
<comment type="subcellular location">
    <subcellularLocation>
        <location evidence="1">Membrane</location>
        <topology evidence="1">Multi-pass membrane protein</topology>
    </subcellularLocation>
</comment>
<dbReference type="EMBL" id="LJIG01022715">
    <property type="protein sequence ID" value="KRT79086.1"/>
    <property type="molecule type" value="Genomic_DNA"/>
</dbReference>
<keyword evidence="3 6" id="KW-0812">Transmembrane</keyword>
<dbReference type="Pfam" id="PF05216">
    <property type="entry name" value="UNC-50"/>
    <property type="match status" value="1"/>
</dbReference>
<organism evidence="7 8">
    <name type="scientific">Oryctes borbonicus</name>
    <dbReference type="NCBI Taxonomy" id="1629725"/>
    <lineage>
        <taxon>Eukaryota</taxon>
        <taxon>Metazoa</taxon>
        <taxon>Ecdysozoa</taxon>
        <taxon>Arthropoda</taxon>
        <taxon>Hexapoda</taxon>
        <taxon>Insecta</taxon>
        <taxon>Pterygota</taxon>
        <taxon>Neoptera</taxon>
        <taxon>Endopterygota</taxon>
        <taxon>Coleoptera</taxon>
        <taxon>Polyphaga</taxon>
        <taxon>Scarabaeiformia</taxon>
        <taxon>Scarabaeidae</taxon>
        <taxon>Dynastinae</taxon>
        <taxon>Oryctes</taxon>
    </lineage>
</organism>
<feature type="transmembrane region" description="Helical" evidence="6">
    <location>
        <begin position="153"/>
        <end position="176"/>
    </location>
</feature>
<dbReference type="AlphaFoldDB" id="A0A0T6AWA0"/>
<sequence>MAYVKSSSPLPLPAHHSKDCMSAATKRYKYMRRMFKFNQMDFEFALWQLVYLFIAPQKVYRNFQYRKQTKSQFARDDPAFLVLLSFWLFFTSIGFAIVLDLTFFRFVIFLLYVIFVDCIGAGLLIATIFWYISNKYFRQSTDQDVEWAYTFDVHLNAFFPPLTILHFCLLFFYTGLIGDHSKFLIIGNTLWLIAACYYIYITFLGFSSLRFLQHTQVILLSLPIVIFIYIFTLITQFNITRALHRFYVLRVLP</sequence>
<proteinExistence type="inferred from homology"/>
<comment type="caution">
    <text evidence="7">The sequence shown here is derived from an EMBL/GenBank/DDBJ whole genome shotgun (WGS) entry which is preliminary data.</text>
</comment>
<feature type="transmembrane region" description="Helical" evidence="6">
    <location>
        <begin position="183"/>
        <end position="206"/>
    </location>
</feature>
<evidence type="ECO:0000256" key="1">
    <source>
        <dbReference type="ARBA" id="ARBA00004141"/>
    </source>
</evidence>
<dbReference type="Proteomes" id="UP000051574">
    <property type="component" value="Unassembled WGS sequence"/>
</dbReference>
<feature type="transmembrane region" description="Helical" evidence="6">
    <location>
        <begin position="106"/>
        <end position="133"/>
    </location>
</feature>
<protein>
    <submittedName>
        <fullName evidence="7">Uncharacterized protein</fullName>
    </submittedName>
</protein>
<reference evidence="7 8" key="1">
    <citation type="submission" date="2015-09" db="EMBL/GenBank/DDBJ databases">
        <title>Draft genome of the scarab beetle Oryctes borbonicus.</title>
        <authorList>
            <person name="Meyer J.M."/>
            <person name="Markov G.V."/>
            <person name="Baskaran P."/>
            <person name="Herrmann M."/>
            <person name="Sommer R.J."/>
            <person name="Roedelsperger C."/>
        </authorList>
    </citation>
    <scope>NUCLEOTIDE SEQUENCE [LARGE SCALE GENOMIC DNA]</scope>
    <source>
        <strain evidence="7">OB123</strain>
        <tissue evidence="7">Whole animal</tissue>
    </source>
</reference>
<keyword evidence="5 6" id="KW-0472">Membrane</keyword>
<evidence type="ECO:0000256" key="6">
    <source>
        <dbReference type="SAM" id="Phobius"/>
    </source>
</evidence>
<feature type="transmembrane region" description="Helical" evidence="6">
    <location>
        <begin position="218"/>
        <end position="239"/>
    </location>
</feature>
<keyword evidence="4 6" id="KW-1133">Transmembrane helix</keyword>
<accession>A0A0T6AWA0</accession>
<comment type="similarity">
    <text evidence="2">Belongs to the unc-50 family.</text>
</comment>
<name>A0A0T6AWA0_9SCAR</name>
<evidence type="ECO:0000256" key="3">
    <source>
        <dbReference type="ARBA" id="ARBA00022692"/>
    </source>
</evidence>
<evidence type="ECO:0000256" key="5">
    <source>
        <dbReference type="ARBA" id="ARBA00023136"/>
    </source>
</evidence>
<dbReference type="PANTHER" id="PTHR12841:SF6">
    <property type="entry name" value="PROTEIN UNC-50 HOMOLOG"/>
    <property type="match status" value="1"/>
</dbReference>
<gene>
    <name evidence="7" type="ORF">AMK59_7764</name>
</gene>
<dbReference type="OrthoDB" id="10027013at2759"/>
<feature type="transmembrane region" description="Helical" evidence="6">
    <location>
        <begin position="42"/>
        <end position="60"/>
    </location>
</feature>
<evidence type="ECO:0000313" key="7">
    <source>
        <dbReference type="EMBL" id="KRT79086.1"/>
    </source>
</evidence>
<evidence type="ECO:0000256" key="4">
    <source>
        <dbReference type="ARBA" id="ARBA00022989"/>
    </source>
</evidence>
<feature type="transmembrane region" description="Helical" evidence="6">
    <location>
        <begin position="80"/>
        <end position="99"/>
    </location>
</feature>
<dbReference type="PANTHER" id="PTHR12841">
    <property type="entry name" value="PROTEIN UNC-50 HOMOLOG"/>
    <property type="match status" value="1"/>
</dbReference>
<dbReference type="GO" id="GO:0000139">
    <property type="term" value="C:Golgi membrane"/>
    <property type="evidence" value="ECO:0007669"/>
    <property type="project" value="TreeGrafter"/>
</dbReference>
<dbReference type="InterPro" id="IPR007881">
    <property type="entry name" value="UNC-50"/>
</dbReference>
<evidence type="ECO:0000313" key="8">
    <source>
        <dbReference type="Proteomes" id="UP000051574"/>
    </source>
</evidence>
<evidence type="ECO:0000256" key="2">
    <source>
        <dbReference type="ARBA" id="ARBA00006293"/>
    </source>
</evidence>